<proteinExistence type="predicted"/>
<reference evidence="2 3" key="1">
    <citation type="submission" date="2015-10" db="EMBL/GenBank/DDBJ databases">
        <title>Metagenome-Assembled Genomes uncover a global brackish microbiome.</title>
        <authorList>
            <person name="Hugerth L.W."/>
            <person name="Larsson J."/>
            <person name="Alneberg J."/>
            <person name="Lindh M.V."/>
            <person name="Legrand C."/>
            <person name="Pinhassi J."/>
            <person name="Andersson A.F."/>
        </authorList>
    </citation>
    <scope>NUCLEOTIDE SEQUENCE [LARGE SCALE GENOMIC DNA]</scope>
    <source>
        <strain evidence="2">BACL2 MAG-121001-bin67</strain>
    </source>
</reference>
<dbReference type="Gene3D" id="3.30.70.360">
    <property type="match status" value="1"/>
</dbReference>
<accession>A0A0R2P1M8</accession>
<evidence type="ECO:0000313" key="2">
    <source>
        <dbReference type="EMBL" id="KRO32021.1"/>
    </source>
</evidence>
<evidence type="ECO:0000313" key="3">
    <source>
        <dbReference type="Proteomes" id="UP000053349"/>
    </source>
</evidence>
<dbReference type="InterPro" id="IPR050072">
    <property type="entry name" value="Peptidase_M20A"/>
</dbReference>
<dbReference type="PANTHER" id="PTHR43808:SF9">
    <property type="entry name" value="BLL0789 PROTEIN"/>
    <property type="match status" value="1"/>
</dbReference>
<dbReference type="EMBL" id="LIAW01000155">
    <property type="protein sequence ID" value="KRO32021.1"/>
    <property type="molecule type" value="Genomic_DNA"/>
</dbReference>
<dbReference type="SUPFAM" id="SSF53187">
    <property type="entry name" value="Zn-dependent exopeptidases"/>
    <property type="match status" value="1"/>
</dbReference>
<evidence type="ECO:0000259" key="1">
    <source>
        <dbReference type="Pfam" id="PF07687"/>
    </source>
</evidence>
<feature type="domain" description="Peptidase M20 dimerisation" evidence="1">
    <location>
        <begin position="159"/>
        <end position="236"/>
    </location>
</feature>
<dbReference type="Gene3D" id="3.40.630.10">
    <property type="entry name" value="Zn peptidases"/>
    <property type="match status" value="1"/>
</dbReference>
<feature type="non-terminal residue" evidence="2">
    <location>
        <position position="239"/>
    </location>
</feature>
<organism evidence="2 3">
    <name type="scientific">Actinobacteria bacterium BACL2 MAG-121001-bin67</name>
    <dbReference type="NCBI Taxonomy" id="1655572"/>
    <lineage>
        <taxon>Bacteria</taxon>
        <taxon>Bacillati</taxon>
        <taxon>Actinomycetota</taxon>
        <taxon>Actinomycetes</taxon>
        <taxon>Actinomycetes incertae sedis</taxon>
        <taxon>ac1 cluster</taxon>
    </lineage>
</organism>
<dbReference type="Proteomes" id="UP000053349">
    <property type="component" value="Unassembled WGS sequence"/>
</dbReference>
<gene>
    <name evidence="2" type="ORF">ABR64_01040</name>
</gene>
<dbReference type="InterPro" id="IPR011650">
    <property type="entry name" value="Peptidase_M20_dimer"/>
</dbReference>
<dbReference type="GO" id="GO:0016787">
    <property type="term" value="F:hydrolase activity"/>
    <property type="evidence" value="ECO:0007669"/>
    <property type="project" value="InterPro"/>
</dbReference>
<name>A0A0R2P1M8_9ACTN</name>
<protein>
    <submittedName>
        <fullName evidence="2">Acetylornithine deacetylase</fullName>
    </submittedName>
</protein>
<dbReference type="AlphaFoldDB" id="A0A0R2P1M8"/>
<dbReference type="PANTHER" id="PTHR43808">
    <property type="entry name" value="ACETYLORNITHINE DEACETYLASE"/>
    <property type="match status" value="1"/>
</dbReference>
<dbReference type="Pfam" id="PF07687">
    <property type="entry name" value="M20_dimer"/>
    <property type="match status" value="1"/>
</dbReference>
<sequence>MTDQMLKDLQALVECESPSSDLAACAKVLEVANQITAKVLGTSAEIIQESGRPVYWLGSKNPEVVLLTHLDTVWPIGSFAPLWRVDGDVASGPGVFDMKSGFIQALYAMRGQDLDRVALIATTDEETGSATSRKLIEEVSKRAKAVLVMEASLDGKLKIGRKGTSMYQITIHGRAAHAGLEPEKGINATVEISKIVSKLIALENKGLGTSVVPTVMTSGSTTNTVPALASLDVDSRSFT</sequence>
<comment type="caution">
    <text evidence="2">The sequence shown here is derived from an EMBL/GenBank/DDBJ whole genome shotgun (WGS) entry which is preliminary data.</text>
</comment>